<dbReference type="PROSITE" id="PS00743">
    <property type="entry name" value="BETA_LACTAMASE_B_1"/>
    <property type="match status" value="1"/>
</dbReference>
<dbReference type="CDD" id="cd16289">
    <property type="entry name" value="L1_POM-1-like_MBL-B3"/>
    <property type="match status" value="1"/>
</dbReference>
<dbReference type="RefSeq" id="WP_171412295.1">
    <property type="nucleotide sequence ID" value="NZ_JABFJW010000013.1"/>
</dbReference>
<dbReference type="PANTHER" id="PTHR42951:SF17">
    <property type="entry name" value="METALLO-BETA-LACTAMASE DOMAIN-CONTAINING PROTEIN"/>
    <property type="match status" value="1"/>
</dbReference>
<dbReference type="GO" id="GO:0008270">
    <property type="term" value="F:zinc ion binding"/>
    <property type="evidence" value="ECO:0007669"/>
    <property type="project" value="InterPro"/>
</dbReference>
<keyword evidence="7 12" id="KW-0732">Signal</keyword>
<dbReference type="Gene3D" id="3.60.15.10">
    <property type="entry name" value="Ribonuclease Z/Hydroxyacylglutathione hydrolase-like"/>
    <property type="match status" value="1"/>
</dbReference>
<dbReference type="InterPro" id="IPR001018">
    <property type="entry name" value="Beta-lactamase_class-B_CS"/>
</dbReference>
<dbReference type="GO" id="GO:0046677">
    <property type="term" value="P:response to antibiotic"/>
    <property type="evidence" value="ECO:0007669"/>
    <property type="project" value="UniProtKB-KW"/>
</dbReference>
<evidence type="ECO:0000256" key="2">
    <source>
        <dbReference type="ARBA" id="ARBA00001947"/>
    </source>
</evidence>
<sequence length="291" mass="31552">MRLQTFTCALAASLLNSTYAIAVPPPLPQLEAYTVDAAWLQPMEPLRIADHTWQIGTQELTALLVETQDGLVLLDGGMPQMADHLLANLKRRGFAPRDLRLVLSSHAHADHAGPFAALKRRTGARVVASAESAVMLARGGSDDLHFGDDIIFPPVVVDRVVMDGEVVAQGGVDFTAHFMPGHTPGSIGWTWNDTREGKPVRIAYADSLSAPGYKLLANPRYPRIVEDYRRSFATVRALPCDVLLTPHPGSSGWDYAAGPAAGAKAMSCKAYADASERDFNTQLAEQRRKAR</sequence>
<protein>
    <recommendedName>
        <fullName evidence="5">beta-lactamase</fullName>
        <ecNumber evidence="5">3.5.2.6</ecNumber>
    </recommendedName>
</protein>
<evidence type="ECO:0000256" key="7">
    <source>
        <dbReference type="ARBA" id="ARBA00022729"/>
    </source>
</evidence>
<proteinExistence type="inferred from homology"/>
<comment type="catalytic activity">
    <reaction evidence="1">
        <text>a beta-lactam + H2O = a substituted beta-amino acid</text>
        <dbReference type="Rhea" id="RHEA:20401"/>
        <dbReference type="ChEBI" id="CHEBI:15377"/>
        <dbReference type="ChEBI" id="CHEBI:35627"/>
        <dbReference type="ChEBI" id="CHEBI:140347"/>
        <dbReference type="EC" id="3.5.2.6"/>
    </reaction>
</comment>
<feature type="chain" id="PRO_5030699242" description="beta-lactamase" evidence="12">
    <location>
        <begin position="23"/>
        <end position="291"/>
    </location>
</feature>
<dbReference type="InterPro" id="IPR050855">
    <property type="entry name" value="NDM-1-like"/>
</dbReference>
<evidence type="ECO:0000256" key="12">
    <source>
        <dbReference type="SAM" id="SignalP"/>
    </source>
</evidence>
<evidence type="ECO:0000256" key="3">
    <source>
        <dbReference type="ARBA" id="ARBA00004418"/>
    </source>
</evidence>
<dbReference type="SUPFAM" id="SSF56281">
    <property type="entry name" value="Metallo-hydrolase/oxidoreductase"/>
    <property type="match status" value="1"/>
</dbReference>
<evidence type="ECO:0000256" key="9">
    <source>
        <dbReference type="ARBA" id="ARBA00022801"/>
    </source>
</evidence>
<gene>
    <name evidence="14" type="primary">bla</name>
    <name evidence="14" type="ORF">HNS30_03105</name>
</gene>
<comment type="subcellular location">
    <subcellularLocation>
        <location evidence="3">Periplasm</location>
    </subcellularLocation>
</comment>
<feature type="domain" description="Metallo-beta-lactamase" evidence="13">
    <location>
        <begin position="59"/>
        <end position="247"/>
    </location>
</feature>
<dbReference type="InterPro" id="IPR036866">
    <property type="entry name" value="RibonucZ/Hydroxyglut_hydro"/>
</dbReference>
<evidence type="ECO:0000313" key="15">
    <source>
        <dbReference type="Proteomes" id="UP000528460"/>
    </source>
</evidence>
<dbReference type="EMBL" id="JABFJW010000013">
    <property type="protein sequence ID" value="NOK08029.1"/>
    <property type="molecule type" value="Genomic_DNA"/>
</dbReference>
<dbReference type="AlphaFoldDB" id="A0A7Y4JN16"/>
<keyword evidence="11" id="KW-0046">Antibiotic resistance</keyword>
<keyword evidence="9" id="KW-0378">Hydrolase</keyword>
<feature type="signal peptide" evidence="12">
    <location>
        <begin position="1"/>
        <end position="22"/>
    </location>
</feature>
<dbReference type="EC" id="3.5.2.6" evidence="5"/>
<reference evidence="14 15" key="1">
    <citation type="submission" date="2020-05" db="EMBL/GenBank/DDBJ databases">
        <authorList>
            <person name="Whitworth D."/>
        </authorList>
    </citation>
    <scope>NUCLEOTIDE SEQUENCE [LARGE SCALE GENOMIC DNA]</scope>
    <source>
        <strain evidence="14 15">CA046A</strain>
    </source>
</reference>
<evidence type="ECO:0000256" key="8">
    <source>
        <dbReference type="ARBA" id="ARBA00022764"/>
    </source>
</evidence>
<evidence type="ECO:0000256" key="5">
    <source>
        <dbReference type="ARBA" id="ARBA00012865"/>
    </source>
</evidence>
<dbReference type="SMART" id="SM00849">
    <property type="entry name" value="Lactamase_B"/>
    <property type="match status" value="1"/>
</dbReference>
<comment type="similarity">
    <text evidence="4">Belongs to the metallo-beta-lactamase superfamily. Class-B beta-lactamase family.</text>
</comment>
<keyword evidence="8" id="KW-0574">Periplasm</keyword>
<dbReference type="PANTHER" id="PTHR42951">
    <property type="entry name" value="METALLO-BETA-LACTAMASE DOMAIN-CONTAINING"/>
    <property type="match status" value="1"/>
</dbReference>
<comment type="cofactor">
    <cofactor evidence="2">
        <name>Zn(2+)</name>
        <dbReference type="ChEBI" id="CHEBI:29105"/>
    </cofactor>
</comment>
<evidence type="ECO:0000256" key="1">
    <source>
        <dbReference type="ARBA" id="ARBA00001526"/>
    </source>
</evidence>
<evidence type="ECO:0000256" key="11">
    <source>
        <dbReference type="ARBA" id="ARBA00023251"/>
    </source>
</evidence>
<accession>A0A7Y4JN16</accession>
<name>A0A7Y4JN16_9BACT</name>
<organism evidence="14 15">
    <name type="scientific">Corallococcus exercitus</name>
    <dbReference type="NCBI Taxonomy" id="2316736"/>
    <lineage>
        <taxon>Bacteria</taxon>
        <taxon>Pseudomonadati</taxon>
        <taxon>Myxococcota</taxon>
        <taxon>Myxococcia</taxon>
        <taxon>Myxococcales</taxon>
        <taxon>Cystobacterineae</taxon>
        <taxon>Myxococcaceae</taxon>
        <taxon>Corallococcus</taxon>
    </lineage>
</organism>
<dbReference type="NCBIfam" id="NF012229">
    <property type="entry name" value="bla_class_B_core"/>
    <property type="match status" value="1"/>
</dbReference>
<dbReference type="Proteomes" id="UP000528460">
    <property type="component" value="Unassembled WGS sequence"/>
</dbReference>
<dbReference type="NCBIfam" id="NF033105">
    <property type="entry name" value="bla_subclass_B3"/>
    <property type="match status" value="1"/>
</dbReference>
<evidence type="ECO:0000259" key="13">
    <source>
        <dbReference type="SMART" id="SM00849"/>
    </source>
</evidence>
<keyword evidence="6" id="KW-0479">Metal-binding</keyword>
<comment type="caution">
    <text evidence="14">The sequence shown here is derived from an EMBL/GenBank/DDBJ whole genome shotgun (WGS) entry which is preliminary data.</text>
</comment>
<dbReference type="InterPro" id="IPR001279">
    <property type="entry name" value="Metallo-B-lactamas"/>
</dbReference>
<keyword evidence="10" id="KW-0862">Zinc</keyword>
<evidence type="ECO:0000256" key="4">
    <source>
        <dbReference type="ARBA" id="ARBA00005250"/>
    </source>
</evidence>
<dbReference type="GO" id="GO:0017001">
    <property type="term" value="P:antibiotic catabolic process"/>
    <property type="evidence" value="ECO:0007669"/>
    <property type="project" value="InterPro"/>
</dbReference>
<dbReference type="Pfam" id="PF00753">
    <property type="entry name" value="Lactamase_B"/>
    <property type="match status" value="1"/>
</dbReference>
<evidence type="ECO:0000256" key="10">
    <source>
        <dbReference type="ARBA" id="ARBA00022833"/>
    </source>
</evidence>
<dbReference type="GO" id="GO:0042597">
    <property type="term" value="C:periplasmic space"/>
    <property type="evidence" value="ECO:0007669"/>
    <property type="project" value="UniProtKB-SubCell"/>
</dbReference>
<evidence type="ECO:0000313" key="14">
    <source>
        <dbReference type="EMBL" id="NOK08029.1"/>
    </source>
</evidence>
<dbReference type="GO" id="GO:0008800">
    <property type="term" value="F:beta-lactamase activity"/>
    <property type="evidence" value="ECO:0007669"/>
    <property type="project" value="UniProtKB-EC"/>
</dbReference>
<evidence type="ECO:0000256" key="6">
    <source>
        <dbReference type="ARBA" id="ARBA00022723"/>
    </source>
</evidence>